<dbReference type="OrthoDB" id="2376767at2"/>
<evidence type="ECO:0000313" key="2">
    <source>
        <dbReference type="EMBL" id="EMZ42688.1"/>
    </source>
</evidence>
<dbReference type="Pfam" id="PF19905">
    <property type="entry name" value="DUF6378"/>
    <property type="match status" value="1"/>
</dbReference>
<dbReference type="RefSeq" id="WP_002563021.1">
    <property type="nucleotide sequence ID" value="NZ_KB822533.1"/>
</dbReference>
<feature type="domain" description="DUF6378" evidence="1">
    <location>
        <begin position="7"/>
        <end position="84"/>
    </location>
</feature>
<dbReference type="EMBL" id="AGXC01000001">
    <property type="protein sequence ID" value="EMZ42688.1"/>
    <property type="molecule type" value="Genomic_DNA"/>
</dbReference>
<dbReference type="Proteomes" id="UP000012651">
    <property type="component" value="Unassembled WGS sequence"/>
</dbReference>
<name>N2BVR6_9ACTN</name>
<protein>
    <recommendedName>
        <fullName evidence="1">DUF6378 domain-containing protein</fullName>
    </recommendedName>
</protein>
<dbReference type="AlphaFoldDB" id="N2BVR6"/>
<organism evidence="2 3">
    <name type="scientific">Atopobium minutum 10063974</name>
    <dbReference type="NCBI Taxonomy" id="997872"/>
    <lineage>
        <taxon>Bacteria</taxon>
        <taxon>Bacillati</taxon>
        <taxon>Actinomycetota</taxon>
        <taxon>Coriobacteriia</taxon>
        <taxon>Coriobacteriales</taxon>
        <taxon>Atopobiaceae</taxon>
        <taxon>Atopobium</taxon>
    </lineage>
</organism>
<dbReference type="InterPro" id="IPR045958">
    <property type="entry name" value="DUF6378"/>
</dbReference>
<evidence type="ECO:0000313" key="3">
    <source>
        <dbReference type="Proteomes" id="UP000012651"/>
    </source>
</evidence>
<gene>
    <name evidence="2" type="ORF">HMPREF1091_00246</name>
</gene>
<accession>N2BVR6</accession>
<comment type="caution">
    <text evidence="2">The sequence shown here is derived from an EMBL/GenBank/DDBJ whole genome shotgun (WGS) entry which is preliminary data.</text>
</comment>
<dbReference type="PATRIC" id="fig|997872.3.peg.240"/>
<keyword evidence="3" id="KW-1185">Reference proteome</keyword>
<evidence type="ECO:0000259" key="1">
    <source>
        <dbReference type="Pfam" id="PF19905"/>
    </source>
</evidence>
<dbReference type="HOGENOM" id="CLU_163174_0_0_11"/>
<sequence length="89" mass="10020">MSEREKLLQDAINTVCGERQDQYGDVEDCFADIAVFWAMYLDTAVCARDVANMMVLLKVARNKASWHRDNWVDIAGYAACGAEVDKPCQ</sequence>
<proteinExistence type="predicted"/>
<reference evidence="2 3" key="1">
    <citation type="submission" date="2013-03" db="EMBL/GenBank/DDBJ databases">
        <title>The Genome Sequence of Atopobium minutum 10063974.</title>
        <authorList>
            <consortium name="The Broad Institute Genome Sequencing Platform"/>
            <person name="Earl A."/>
            <person name="Ward D."/>
            <person name="Feldgarden M."/>
            <person name="Gevers D."/>
            <person name="Lambert T."/>
            <person name="Marvaud J.-C."/>
            <person name="Courvalin P."/>
            <person name="Walker B."/>
            <person name="Young S.K."/>
            <person name="Zeng Q."/>
            <person name="Gargeya S."/>
            <person name="Fitzgerald M."/>
            <person name="Haas B."/>
            <person name="Abouelleil A."/>
            <person name="Alvarado L."/>
            <person name="Arachchi H.M."/>
            <person name="Berlin A.M."/>
            <person name="Chapman S.B."/>
            <person name="Dewar J."/>
            <person name="Goldberg J."/>
            <person name="Griggs A."/>
            <person name="Gujja S."/>
            <person name="Hansen M."/>
            <person name="Howarth C."/>
            <person name="Imamovic A."/>
            <person name="Larimer J."/>
            <person name="McCowan C."/>
            <person name="Murphy C."/>
            <person name="Neiman D."/>
            <person name="Pearson M."/>
            <person name="Priest M."/>
            <person name="Roberts A."/>
            <person name="Saif S."/>
            <person name="Shea T."/>
            <person name="Sisk P."/>
            <person name="Sykes S."/>
            <person name="Wortman J."/>
            <person name="Nusbaum C."/>
            <person name="Birren B."/>
        </authorList>
    </citation>
    <scope>NUCLEOTIDE SEQUENCE [LARGE SCALE GENOMIC DNA]</scope>
    <source>
        <strain evidence="2 3">10063974</strain>
    </source>
</reference>